<feature type="region of interest" description="Disordered" evidence="1">
    <location>
        <begin position="159"/>
        <end position="187"/>
    </location>
</feature>
<organism evidence="2 3">
    <name type="scientific">Marinomonas communis</name>
    <dbReference type="NCBI Taxonomy" id="28254"/>
    <lineage>
        <taxon>Bacteria</taxon>
        <taxon>Pseudomonadati</taxon>
        <taxon>Pseudomonadota</taxon>
        <taxon>Gammaproteobacteria</taxon>
        <taxon>Oceanospirillales</taxon>
        <taxon>Oceanospirillaceae</taxon>
        <taxon>Marinomonas</taxon>
    </lineage>
</organism>
<name>A0A4R6X9V5_9GAMM</name>
<dbReference type="Pfam" id="PF12836">
    <property type="entry name" value="HHH_3"/>
    <property type="match status" value="1"/>
</dbReference>
<comment type="caution">
    <text evidence="2">The sequence shown here is derived from an EMBL/GenBank/DDBJ whole genome shotgun (WGS) entry which is preliminary data.</text>
</comment>
<sequence length="246" mass="27465">MSALASSIAPAKELTLSGDFGYRIEQDRIIINIGQINNQRALDNVSGTLSIELHGYSDDGRETVLASTTIGQITGQHFLEHCVYDLVFHQPNEGSWTLALELREWDGHQFALQARQLFDQSYWVDRQPEKPITSPSNNVIVADFAPSENLLDVMEPTPIEARSDTQPTAKKPKQIKPSKVKDKPKKTLASINKSSLEELSSVKGMPKKLAKEIVDKRPHKTWDSLLKLKGMGPKLLKKLSEALKLN</sequence>
<protein>
    <submittedName>
        <fullName evidence="2">Helix-hairpin-helix protein</fullName>
    </submittedName>
</protein>
<evidence type="ECO:0000313" key="3">
    <source>
        <dbReference type="Proteomes" id="UP000295729"/>
    </source>
</evidence>
<dbReference type="Proteomes" id="UP000295729">
    <property type="component" value="Unassembled WGS sequence"/>
</dbReference>
<keyword evidence="3" id="KW-1185">Reference proteome</keyword>
<evidence type="ECO:0000313" key="2">
    <source>
        <dbReference type="EMBL" id="TDR14214.1"/>
    </source>
</evidence>
<dbReference type="OrthoDB" id="9179253at2"/>
<dbReference type="Gene3D" id="1.10.150.320">
    <property type="entry name" value="Photosystem II 12 kDa extrinsic protein"/>
    <property type="match status" value="1"/>
</dbReference>
<dbReference type="RefSeq" id="WP_133561679.1">
    <property type="nucleotide sequence ID" value="NZ_SNZA01000002.1"/>
</dbReference>
<gene>
    <name evidence="2" type="ORF">C8D85_1747</name>
</gene>
<reference evidence="2 3" key="1">
    <citation type="submission" date="2019-03" db="EMBL/GenBank/DDBJ databases">
        <title>Genomic Encyclopedia of Type Strains, Phase IV (KMG-IV): sequencing the most valuable type-strain genomes for metagenomic binning, comparative biology and taxonomic classification.</title>
        <authorList>
            <person name="Goeker M."/>
        </authorList>
    </citation>
    <scope>NUCLEOTIDE SEQUENCE [LARGE SCALE GENOMIC DNA]</scope>
    <source>
        <strain evidence="2 3">DSM 5604</strain>
    </source>
</reference>
<dbReference type="SUPFAM" id="SSF47781">
    <property type="entry name" value="RuvA domain 2-like"/>
    <property type="match status" value="1"/>
</dbReference>
<dbReference type="AlphaFoldDB" id="A0A4R6X9V5"/>
<accession>A0A4R6X9V5</accession>
<dbReference type="EMBL" id="SNZA01000002">
    <property type="protein sequence ID" value="TDR14214.1"/>
    <property type="molecule type" value="Genomic_DNA"/>
</dbReference>
<dbReference type="InterPro" id="IPR010994">
    <property type="entry name" value="RuvA_2-like"/>
</dbReference>
<feature type="compositionally biased region" description="Basic residues" evidence="1">
    <location>
        <begin position="170"/>
        <end position="186"/>
    </location>
</feature>
<evidence type="ECO:0000256" key="1">
    <source>
        <dbReference type="SAM" id="MobiDB-lite"/>
    </source>
</evidence>
<proteinExistence type="predicted"/>